<dbReference type="InterPro" id="IPR036615">
    <property type="entry name" value="Mur_ligase_C_dom_sf"/>
</dbReference>
<dbReference type="InterPro" id="IPR013221">
    <property type="entry name" value="Mur_ligase_cen"/>
</dbReference>
<dbReference type="Gene3D" id="3.90.190.20">
    <property type="entry name" value="Mur ligase, C-terminal domain"/>
    <property type="match status" value="1"/>
</dbReference>
<keyword evidence="2" id="KW-0460">Magnesium</keyword>
<comment type="subcellular location">
    <subcellularLocation>
        <location evidence="2 3">Cytoplasm</location>
    </subcellularLocation>
</comment>
<comment type="caution">
    <text evidence="2">Lacks conserved residue(s) required for the propagation of feature annotation.</text>
</comment>
<comment type="cofactor">
    <cofactor evidence="2">
        <name>Mg(2+)</name>
        <dbReference type="ChEBI" id="CHEBI:18420"/>
    </cofactor>
</comment>
<keyword evidence="2 3" id="KW-0131">Cell cycle</keyword>
<keyword evidence="2" id="KW-0547">Nucleotide-binding</keyword>
<dbReference type="SUPFAM" id="SSF53623">
    <property type="entry name" value="MurD-like peptide ligases, catalytic domain"/>
    <property type="match status" value="1"/>
</dbReference>
<comment type="PTM">
    <text evidence="2">Carboxylation is probably crucial for Mg(2+) binding and, consequently, for the gamma-phosphate positioning of ATP.</text>
</comment>
<evidence type="ECO:0000256" key="2">
    <source>
        <dbReference type="HAMAP-Rule" id="MF_00208"/>
    </source>
</evidence>
<feature type="domain" description="Mur ligase C-terminal" evidence="4">
    <location>
        <begin position="340"/>
        <end position="469"/>
    </location>
</feature>
<keyword evidence="7" id="KW-1185">Reference proteome</keyword>
<evidence type="ECO:0000259" key="4">
    <source>
        <dbReference type="Pfam" id="PF02875"/>
    </source>
</evidence>
<dbReference type="InterPro" id="IPR004101">
    <property type="entry name" value="Mur_ligase_C"/>
</dbReference>
<feature type="binding site" evidence="2">
    <location>
        <begin position="155"/>
        <end position="156"/>
    </location>
    <ligand>
        <name>UDP-N-acetyl-alpha-D-muramoyl-L-alanyl-D-glutamate</name>
        <dbReference type="ChEBI" id="CHEBI:83900"/>
    </ligand>
</feature>
<dbReference type="Proteomes" id="UP001226867">
    <property type="component" value="Unassembled WGS sequence"/>
</dbReference>
<comment type="similarity">
    <text evidence="1 2">Belongs to the MurCDEF family. MurE subfamily.</text>
</comment>
<dbReference type="EMBL" id="JAUSRO010000013">
    <property type="protein sequence ID" value="MDP9901693.1"/>
    <property type="molecule type" value="Genomic_DNA"/>
</dbReference>
<dbReference type="SUPFAM" id="SSF53244">
    <property type="entry name" value="MurD-like peptide ligases, peptide-binding domain"/>
    <property type="match status" value="1"/>
</dbReference>
<dbReference type="Pfam" id="PF02875">
    <property type="entry name" value="Mur_ligase_C"/>
    <property type="match status" value="1"/>
</dbReference>
<dbReference type="Gene3D" id="3.40.1190.10">
    <property type="entry name" value="Mur-like, catalytic domain"/>
    <property type="match status" value="1"/>
</dbReference>
<feature type="binding site" evidence="2">
    <location>
        <begin position="111"/>
        <end position="117"/>
    </location>
    <ligand>
        <name>ATP</name>
        <dbReference type="ChEBI" id="CHEBI:30616"/>
    </ligand>
</feature>
<accession>A0ABT9SBH5</accession>
<keyword evidence="2 3" id="KW-0573">Peptidoglycan synthesis</keyword>
<feature type="binding site" evidence="2">
    <location>
        <position position="471"/>
    </location>
    <ligand>
        <name>meso-2,6-diaminopimelate</name>
        <dbReference type="ChEBI" id="CHEBI:57791"/>
    </ligand>
</feature>
<comment type="caution">
    <text evidence="6">The sequence shown here is derived from an EMBL/GenBank/DDBJ whole genome shotgun (WGS) entry which is preliminary data.</text>
</comment>
<comment type="function">
    <text evidence="2">Catalyzes the addition of meso-diaminopimelic acid to the nucleotide precursor UDP-N-acetylmuramoyl-L-alanyl-D-glutamate (UMAG) in the biosynthesis of bacterial cell-wall peptidoglycan.</text>
</comment>
<reference evidence="6 7" key="1">
    <citation type="submission" date="2023-07" db="EMBL/GenBank/DDBJ databases">
        <title>Sorghum-associated microbial communities from plants grown in Nebraska, USA.</title>
        <authorList>
            <person name="Schachtman D."/>
        </authorList>
    </citation>
    <scope>NUCLEOTIDE SEQUENCE [LARGE SCALE GENOMIC DNA]</scope>
    <source>
        <strain evidence="6 7">DS1607</strain>
    </source>
</reference>
<keyword evidence="2 3" id="KW-0132">Cell division</keyword>
<proteinExistence type="inferred from homology"/>
<evidence type="ECO:0000256" key="1">
    <source>
        <dbReference type="ARBA" id="ARBA00005898"/>
    </source>
</evidence>
<gene>
    <name evidence="2" type="primary">murE</name>
    <name evidence="6" type="ORF">J2W36_003962</name>
</gene>
<feature type="domain" description="Mur ligase central" evidence="5">
    <location>
        <begin position="109"/>
        <end position="317"/>
    </location>
</feature>
<feature type="modified residue" description="N6-carboxylysine" evidence="2">
    <location>
        <position position="222"/>
    </location>
</feature>
<feature type="binding site" evidence="2">
    <location>
        <position position="182"/>
    </location>
    <ligand>
        <name>UDP-N-acetyl-alpha-D-muramoyl-L-alanyl-D-glutamate</name>
        <dbReference type="ChEBI" id="CHEBI:83900"/>
    </ligand>
</feature>
<feature type="binding site" evidence="2">
    <location>
        <position position="392"/>
    </location>
    <ligand>
        <name>meso-2,6-diaminopimelate</name>
        <dbReference type="ChEBI" id="CHEBI:57791"/>
    </ligand>
</feature>
<dbReference type="NCBIfam" id="NF001126">
    <property type="entry name" value="PRK00139.1-4"/>
    <property type="match status" value="1"/>
</dbReference>
<feature type="binding site" evidence="2">
    <location>
        <begin position="416"/>
        <end position="419"/>
    </location>
    <ligand>
        <name>meso-2,6-diaminopimelate</name>
        <dbReference type="ChEBI" id="CHEBI:57791"/>
    </ligand>
</feature>
<keyword evidence="2 3" id="KW-0133">Cell shape</keyword>
<feature type="binding site" evidence="2">
    <location>
        <position position="28"/>
    </location>
    <ligand>
        <name>UDP-N-acetyl-alpha-D-muramoyl-L-alanyl-D-glutamate</name>
        <dbReference type="ChEBI" id="CHEBI:83900"/>
    </ligand>
</feature>
<dbReference type="InterPro" id="IPR036565">
    <property type="entry name" value="Mur-like_cat_sf"/>
</dbReference>
<evidence type="ECO:0000259" key="5">
    <source>
        <dbReference type="Pfam" id="PF08245"/>
    </source>
</evidence>
<feature type="binding site" evidence="2">
    <location>
        <position position="190"/>
    </location>
    <ligand>
        <name>UDP-N-acetyl-alpha-D-muramoyl-L-alanyl-D-glutamate</name>
        <dbReference type="ChEBI" id="CHEBI:83900"/>
    </ligand>
</feature>
<name>A0ABT9SBH5_9BURK</name>
<dbReference type="Pfam" id="PF08245">
    <property type="entry name" value="Mur_ligase_M"/>
    <property type="match status" value="1"/>
</dbReference>
<keyword evidence="2" id="KW-0067">ATP-binding</keyword>
<keyword evidence="2 3" id="KW-0961">Cell wall biogenesis/degradation</keyword>
<dbReference type="RefSeq" id="WP_307691457.1">
    <property type="nucleotide sequence ID" value="NZ_JAUSRO010000013.1"/>
</dbReference>
<dbReference type="HAMAP" id="MF_00208">
    <property type="entry name" value="MurE"/>
    <property type="match status" value="1"/>
</dbReference>
<protein>
    <recommendedName>
        <fullName evidence="2">UDP-N-acetylmuramoyl-L-alanyl-D-glutamate--2,6-diaminopimelate ligase</fullName>
        <ecNumber evidence="2">6.3.2.13</ecNumber>
    </recommendedName>
    <alternativeName>
        <fullName evidence="2">Meso-A2pm-adding enzyme</fullName>
    </alternativeName>
    <alternativeName>
        <fullName evidence="2">Meso-diaminopimelate-adding enzyme</fullName>
    </alternativeName>
    <alternativeName>
        <fullName evidence="2">UDP-MurNAc-L-Ala-D-Glu:meso-diaminopimelate ligase</fullName>
    </alternativeName>
    <alternativeName>
        <fullName evidence="2">UDP-MurNAc-tripeptide synthetase</fullName>
    </alternativeName>
    <alternativeName>
        <fullName evidence="2">UDP-N-acetylmuramyl-tripeptide synthetase</fullName>
    </alternativeName>
</protein>
<dbReference type="PANTHER" id="PTHR23135:SF4">
    <property type="entry name" value="UDP-N-ACETYLMURAMOYL-L-ALANYL-D-GLUTAMATE--2,6-DIAMINOPIMELATE LIGASE MURE HOMOLOG, CHLOROPLASTIC"/>
    <property type="match status" value="1"/>
</dbReference>
<evidence type="ECO:0000313" key="6">
    <source>
        <dbReference type="EMBL" id="MDP9901693.1"/>
    </source>
</evidence>
<dbReference type="InterPro" id="IPR005761">
    <property type="entry name" value="UDP-N-AcMur-Glu-dNH2Pim_ligase"/>
</dbReference>
<dbReference type="EC" id="6.3.2.13" evidence="2"/>
<evidence type="ECO:0000313" key="7">
    <source>
        <dbReference type="Proteomes" id="UP001226867"/>
    </source>
</evidence>
<dbReference type="GO" id="GO:0008765">
    <property type="term" value="F:UDP-N-acetylmuramoylalanyl-D-glutamate-2,6-diaminopimelate ligase activity"/>
    <property type="evidence" value="ECO:0007669"/>
    <property type="project" value="UniProtKB-EC"/>
</dbReference>
<dbReference type="InterPro" id="IPR035911">
    <property type="entry name" value="MurE/MurF_N"/>
</dbReference>
<evidence type="ECO:0000256" key="3">
    <source>
        <dbReference type="RuleBase" id="RU004135"/>
    </source>
</evidence>
<dbReference type="NCBIfam" id="TIGR01085">
    <property type="entry name" value="murE"/>
    <property type="match status" value="1"/>
</dbReference>
<keyword evidence="2" id="KW-0963">Cytoplasm</keyword>
<comment type="pathway">
    <text evidence="2 3">Cell wall biogenesis; peptidoglycan biosynthesis.</text>
</comment>
<dbReference type="SUPFAM" id="SSF63418">
    <property type="entry name" value="MurE/MurF N-terminal domain"/>
    <property type="match status" value="1"/>
</dbReference>
<comment type="catalytic activity">
    <reaction evidence="2">
        <text>UDP-N-acetyl-alpha-D-muramoyl-L-alanyl-D-glutamate + meso-2,6-diaminopimelate + ATP = UDP-N-acetyl-alpha-D-muramoyl-L-alanyl-gamma-D-glutamyl-meso-2,6-diaminopimelate + ADP + phosphate + H(+)</text>
        <dbReference type="Rhea" id="RHEA:23676"/>
        <dbReference type="ChEBI" id="CHEBI:15378"/>
        <dbReference type="ChEBI" id="CHEBI:30616"/>
        <dbReference type="ChEBI" id="CHEBI:43474"/>
        <dbReference type="ChEBI" id="CHEBI:57791"/>
        <dbReference type="ChEBI" id="CHEBI:83900"/>
        <dbReference type="ChEBI" id="CHEBI:83905"/>
        <dbReference type="ChEBI" id="CHEBI:456216"/>
        <dbReference type="EC" id="6.3.2.13"/>
    </reaction>
</comment>
<sequence length="499" mass="52021">MNDIRFSSANEAAHWLRSCVSGDLHADSRSIGEGDAFIAWPGAASDGRAHVGAALARGASVCLVEREGVEGFGFDDDAIAAFSGLKAATGPIAASFYGQPSSQLAVIAVTGTNGKTSTAWWLAEALSQRAGHGPCALVGTLGIGAPPSLTYTGLTTPDPVMLQRALRGFVARGFSACAIEASSIGIAERRLDGCDIRVAVFTNFTQDHLDYHGDMDTYWAAKAELFRWPGLGAAVVNIDDVHGASLVANLIDRGTGALDIWTVSAAGAPARLRAQDIGHGVDGLTFNVVEEGAEPERLATQLIGQYNVANLLGVIGTLRCLGMPLAAAVAACRNLSSVPGRMERVSLAGQPLAVVDYAHTPDALDKALAGLRPLAQARGGRLWCVFGCGGDRDAGKRPMMAAVAERRADCVVVTSDNPRSEKPAAILSQILLGFASPETVQVEPDRALAIAQVLAQAAPEDVVLLAGKGHEDWQEMGGQRVPFSDRAHALEALAMRSAT</sequence>
<keyword evidence="2 6" id="KW-0436">Ligase</keyword>
<organism evidence="6 7">
    <name type="scientific">Variovorax ginsengisoli</name>
    <dbReference type="NCBI Taxonomy" id="363844"/>
    <lineage>
        <taxon>Bacteria</taxon>
        <taxon>Pseudomonadati</taxon>
        <taxon>Pseudomonadota</taxon>
        <taxon>Betaproteobacteria</taxon>
        <taxon>Burkholderiales</taxon>
        <taxon>Comamonadaceae</taxon>
        <taxon>Variovorax</taxon>
    </lineage>
</organism>
<dbReference type="PANTHER" id="PTHR23135">
    <property type="entry name" value="MUR LIGASE FAMILY MEMBER"/>
    <property type="match status" value="1"/>
</dbReference>
<dbReference type="Gene3D" id="3.40.1390.10">
    <property type="entry name" value="MurE/MurF, N-terminal domain"/>
    <property type="match status" value="1"/>
</dbReference>
<feature type="short sequence motif" description="Meso-diaminopimelate recognition motif" evidence="2">
    <location>
        <begin position="416"/>
        <end position="419"/>
    </location>
</feature>
<feature type="binding site" evidence="2">
    <location>
        <position position="467"/>
    </location>
    <ligand>
        <name>meso-2,6-diaminopimelate</name>
        <dbReference type="ChEBI" id="CHEBI:57791"/>
    </ligand>
</feature>